<feature type="region of interest" description="Disordered" evidence="1">
    <location>
        <begin position="110"/>
        <end position="177"/>
    </location>
</feature>
<name>A0A9P6Q2Y3_9FUNG</name>
<dbReference type="Gene3D" id="3.80.10.10">
    <property type="entry name" value="Ribonuclease Inhibitor"/>
    <property type="match status" value="1"/>
</dbReference>
<sequence length="445" mass="50687">MTTNIQSILTIPTIQDAIGRRMRLRDLERCQNVNRDWREIFSPLLWRERLLELRREKEFYENDDVSQVILKKFGSHIRRLWIQEIQCLEVIAPRCHHITHLFVEERRHGNVGNPATTAPSPGVDQPLELSPSPGVDQPLELSPLPGVDQPLDLSPSPGVDQPLELSPLPPNDSNIHSRAHIGPGQLVPLLSQHPLSQSLRVLTFHYHGLEVGSTSLVLDLLLGLPHLILLDCQMGKRWQVDHDDDLLRRSTFRLKTLRINYEKDGCVKDPGVILPFWRQCHFLTTFDLTWMTEQDAVNEFVAMFDIRDGANQPIRPIEGLTMPATLPVEDWQLIRILRGCAGQQLTYLFVPTWPFGPAAFEVLLEARFRDLAHLVISDKVVHHDVAPEAWTKRLLAACPRLKSLPLENPAPGDPTCLHFHAYDKLSMPLCPIGACFFKQLSRKPL</sequence>
<protein>
    <recommendedName>
        <fullName evidence="4">F-box domain-containing protein</fullName>
    </recommendedName>
</protein>
<gene>
    <name evidence="2" type="ORF">DFQ27_005079</name>
</gene>
<evidence type="ECO:0000313" key="2">
    <source>
        <dbReference type="EMBL" id="KAG0257503.1"/>
    </source>
</evidence>
<evidence type="ECO:0000256" key="1">
    <source>
        <dbReference type="SAM" id="MobiDB-lite"/>
    </source>
</evidence>
<organism evidence="2 3">
    <name type="scientific">Actinomortierella ambigua</name>
    <dbReference type="NCBI Taxonomy" id="1343610"/>
    <lineage>
        <taxon>Eukaryota</taxon>
        <taxon>Fungi</taxon>
        <taxon>Fungi incertae sedis</taxon>
        <taxon>Mucoromycota</taxon>
        <taxon>Mortierellomycotina</taxon>
        <taxon>Mortierellomycetes</taxon>
        <taxon>Mortierellales</taxon>
        <taxon>Mortierellaceae</taxon>
        <taxon>Actinomortierella</taxon>
    </lineage>
</organism>
<evidence type="ECO:0008006" key="4">
    <source>
        <dbReference type="Google" id="ProtNLM"/>
    </source>
</evidence>
<dbReference type="OrthoDB" id="2347948at2759"/>
<evidence type="ECO:0000313" key="3">
    <source>
        <dbReference type="Proteomes" id="UP000807716"/>
    </source>
</evidence>
<dbReference type="Proteomes" id="UP000807716">
    <property type="component" value="Unassembled WGS sequence"/>
</dbReference>
<dbReference type="AlphaFoldDB" id="A0A9P6Q2Y3"/>
<proteinExistence type="predicted"/>
<keyword evidence="3" id="KW-1185">Reference proteome</keyword>
<dbReference type="EMBL" id="JAAAJB010000358">
    <property type="protein sequence ID" value="KAG0257503.1"/>
    <property type="molecule type" value="Genomic_DNA"/>
</dbReference>
<accession>A0A9P6Q2Y3</accession>
<comment type="caution">
    <text evidence="2">The sequence shown here is derived from an EMBL/GenBank/DDBJ whole genome shotgun (WGS) entry which is preliminary data.</text>
</comment>
<reference evidence="2" key="1">
    <citation type="journal article" date="2020" name="Fungal Divers.">
        <title>Resolving the Mortierellaceae phylogeny through synthesis of multi-gene phylogenetics and phylogenomics.</title>
        <authorList>
            <person name="Vandepol N."/>
            <person name="Liber J."/>
            <person name="Desiro A."/>
            <person name="Na H."/>
            <person name="Kennedy M."/>
            <person name="Barry K."/>
            <person name="Grigoriev I.V."/>
            <person name="Miller A.N."/>
            <person name="O'Donnell K."/>
            <person name="Stajich J.E."/>
            <person name="Bonito G."/>
        </authorList>
    </citation>
    <scope>NUCLEOTIDE SEQUENCE</scope>
    <source>
        <strain evidence="2">BC1065</strain>
    </source>
</reference>
<dbReference type="InterPro" id="IPR032675">
    <property type="entry name" value="LRR_dom_sf"/>
</dbReference>